<evidence type="ECO:0000259" key="1">
    <source>
        <dbReference type="Pfam" id="PF26160"/>
    </source>
</evidence>
<gene>
    <name evidence="2" type="ORF">EI981_07020</name>
</gene>
<dbReference type="KEGG" id="plut:EI981_07020"/>
<protein>
    <recommendedName>
        <fullName evidence="1">YqzN/YkzM domain-containing protein</fullName>
    </recommendedName>
</protein>
<name>A0A3Q9I7E9_9BACL</name>
<proteinExistence type="predicted"/>
<evidence type="ECO:0000313" key="3">
    <source>
        <dbReference type="Proteomes" id="UP000270678"/>
    </source>
</evidence>
<dbReference type="Proteomes" id="UP000270678">
    <property type="component" value="Chromosome"/>
</dbReference>
<dbReference type="OrthoDB" id="2666545at2"/>
<dbReference type="AlphaFoldDB" id="A0A3Q9I7E9"/>
<accession>A0A3Q9I7E9</accession>
<dbReference type="InterPro" id="IPR058869">
    <property type="entry name" value="YqzN_YkzM"/>
</dbReference>
<sequence length="68" mass="7670">MLFKKRIVLPKEASSPLYSLQEMMENSEPILGVKPEVLAGAVAGMKQDALRIEEAEELVQQFLRKKVL</sequence>
<dbReference type="EMBL" id="CP034346">
    <property type="protein sequence ID" value="AZS14237.1"/>
    <property type="molecule type" value="Genomic_DNA"/>
</dbReference>
<dbReference type="Pfam" id="PF26160">
    <property type="entry name" value="YqzN_YkzM"/>
    <property type="match status" value="1"/>
</dbReference>
<evidence type="ECO:0000313" key="2">
    <source>
        <dbReference type="EMBL" id="AZS14237.1"/>
    </source>
</evidence>
<keyword evidence="3" id="KW-1185">Reference proteome</keyword>
<feature type="domain" description="YqzN/YkzM" evidence="1">
    <location>
        <begin position="16"/>
        <end position="66"/>
    </location>
</feature>
<organism evidence="2 3">
    <name type="scientific">Paenibacillus lutimineralis</name>
    <dbReference type="NCBI Taxonomy" id="2707005"/>
    <lineage>
        <taxon>Bacteria</taxon>
        <taxon>Bacillati</taxon>
        <taxon>Bacillota</taxon>
        <taxon>Bacilli</taxon>
        <taxon>Bacillales</taxon>
        <taxon>Paenibacillaceae</taxon>
        <taxon>Paenibacillus</taxon>
    </lineage>
</organism>
<reference evidence="3" key="1">
    <citation type="submission" date="2018-12" db="EMBL/GenBank/DDBJ databases">
        <title>Complete genome sequence of Paenibacillus sp. MBLB1234.</title>
        <authorList>
            <person name="Nam Y.-D."/>
            <person name="Kang J."/>
            <person name="Chung W.-H."/>
            <person name="Park Y.S."/>
        </authorList>
    </citation>
    <scope>NUCLEOTIDE SEQUENCE [LARGE SCALE GENOMIC DNA]</scope>
    <source>
        <strain evidence="3">MBLB1234</strain>
    </source>
</reference>